<evidence type="ECO:0000256" key="11">
    <source>
        <dbReference type="ARBA" id="ARBA00050454"/>
    </source>
</evidence>
<evidence type="ECO:0000256" key="7">
    <source>
        <dbReference type="ARBA" id="ARBA00022989"/>
    </source>
</evidence>
<feature type="transmembrane region" description="Helical" evidence="13">
    <location>
        <begin position="187"/>
        <end position="205"/>
    </location>
</feature>
<name>A0A2T7NUU4_POMCA</name>
<dbReference type="GO" id="GO:0008412">
    <property type="term" value="F:4-hydroxybenzoate polyprenyltransferase activity"/>
    <property type="evidence" value="ECO:0007669"/>
    <property type="project" value="UniProtKB-EC"/>
</dbReference>
<evidence type="ECO:0000256" key="9">
    <source>
        <dbReference type="ARBA" id="ARBA00023229"/>
    </source>
</evidence>
<evidence type="ECO:0000256" key="3">
    <source>
        <dbReference type="ARBA" id="ARBA00005985"/>
    </source>
</evidence>
<dbReference type="Pfam" id="PF01040">
    <property type="entry name" value="UbiA"/>
    <property type="match status" value="1"/>
</dbReference>
<dbReference type="Proteomes" id="UP000245119">
    <property type="component" value="Linkage Group LG9"/>
</dbReference>
<keyword evidence="4 13" id="KW-0808">Transferase</keyword>
<dbReference type="OrthoDB" id="18170at2759"/>
<comment type="catalytic activity">
    <reaction evidence="10">
        <text>all-trans-decaprenyl diphosphate + 4-hydroxybenzoate = 4-hydroxy-3-(all-trans-decaprenyl)benzoate + diphosphate</text>
        <dbReference type="Rhea" id="RHEA:44564"/>
        <dbReference type="ChEBI" id="CHEBI:17879"/>
        <dbReference type="ChEBI" id="CHEBI:33019"/>
        <dbReference type="ChEBI" id="CHEBI:60721"/>
        <dbReference type="ChEBI" id="CHEBI:84503"/>
        <dbReference type="EC" id="2.5.1.39"/>
    </reaction>
    <physiologicalReaction direction="left-to-right" evidence="10">
        <dbReference type="Rhea" id="RHEA:44565"/>
    </physiologicalReaction>
</comment>
<dbReference type="InterPro" id="IPR039653">
    <property type="entry name" value="Prenyltransferase"/>
</dbReference>
<keyword evidence="7 13" id="KW-1133">Transmembrane helix</keyword>
<dbReference type="HAMAP" id="MF_01635">
    <property type="entry name" value="UbiA"/>
    <property type="match status" value="1"/>
</dbReference>
<evidence type="ECO:0000313" key="14">
    <source>
        <dbReference type="EMBL" id="PVD24950.1"/>
    </source>
</evidence>
<evidence type="ECO:0000256" key="5">
    <source>
        <dbReference type="ARBA" id="ARBA00022688"/>
    </source>
</evidence>
<keyword evidence="15" id="KW-1185">Reference proteome</keyword>
<accession>A0A2T7NUU4</accession>
<evidence type="ECO:0000256" key="1">
    <source>
        <dbReference type="ARBA" id="ARBA00001946"/>
    </source>
</evidence>
<dbReference type="PANTHER" id="PTHR11048">
    <property type="entry name" value="PRENYLTRANSFERASES"/>
    <property type="match status" value="1"/>
</dbReference>
<comment type="similarity">
    <text evidence="3 13">Belongs to the UbiA prenyltransferase family.</text>
</comment>
<evidence type="ECO:0000256" key="8">
    <source>
        <dbReference type="ARBA" id="ARBA00023136"/>
    </source>
</evidence>
<dbReference type="FunFam" id="1.10.357.140:FF:000003">
    <property type="entry name" value="4-hydroxybenzoate polyprenyltransferase, mitochondrial"/>
    <property type="match status" value="1"/>
</dbReference>
<keyword evidence="6 13" id="KW-0812">Transmembrane</keyword>
<dbReference type="GO" id="GO:0005743">
    <property type="term" value="C:mitochondrial inner membrane"/>
    <property type="evidence" value="ECO:0007669"/>
    <property type="project" value="UniProtKB-SubCell"/>
</dbReference>
<feature type="transmembrane region" description="Helical" evidence="13">
    <location>
        <begin position="131"/>
        <end position="149"/>
    </location>
</feature>
<dbReference type="AlphaFoldDB" id="A0A2T7NUU4"/>
<reference evidence="14 15" key="1">
    <citation type="submission" date="2018-04" db="EMBL/GenBank/DDBJ databases">
        <title>The genome of golden apple snail Pomacea canaliculata provides insight into stress tolerance and invasive adaptation.</title>
        <authorList>
            <person name="Liu C."/>
            <person name="Liu B."/>
            <person name="Ren Y."/>
            <person name="Zhang Y."/>
            <person name="Wang H."/>
            <person name="Li S."/>
            <person name="Jiang F."/>
            <person name="Yin L."/>
            <person name="Zhang G."/>
            <person name="Qian W."/>
            <person name="Fan W."/>
        </authorList>
    </citation>
    <scope>NUCLEOTIDE SEQUENCE [LARGE SCALE GENOMIC DNA]</scope>
    <source>
        <strain evidence="14">SZHN2017</strain>
        <tissue evidence="14">Muscle</tissue>
    </source>
</reference>
<proteinExistence type="inferred from homology"/>
<dbReference type="InterPro" id="IPR000537">
    <property type="entry name" value="UbiA_prenyltransferase"/>
</dbReference>
<feature type="transmembrane region" description="Helical" evidence="13">
    <location>
        <begin position="226"/>
        <end position="246"/>
    </location>
</feature>
<feature type="transmembrane region" description="Helical" evidence="13">
    <location>
        <begin position="158"/>
        <end position="175"/>
    </location>
</feature>
<comment type="subcellular location">
    <subcellularLocation>
        <location evidence="2">Membrane</location>
        <topology evidence="2">Multi-pass membrane protein</topology>
    </subcellularLocation>
    <subcellularLocation>
        <location evidence="13">Mitochondrion inner membrane</location>
        <topology evidence="13">Multi-pass membrane protein</topology>
        <orientation evidence="13">Matrix side</orientation>
    </subcellularLocation>
</comment>
<feature type="transmembrane region" description="Helical" evidence="13">
    <location>
        <begin position="252"/>
        <end position="270"/>
    </location>
</feature>
<feature type="transmembrane region" description="Helical" evidence="13">
    <location>
        <begin position="58"/>
        <end position="79"/>
    </location>
</feature>
<dbReference type="Gene3D" id="1.10.357.140">
    <property type="entry name" value="UbiA prenyltransferase"/>
    <property type="match status" value="1"/>
</dbReference>
<comment type="catalytic activity">
    <reaction evidence="11">
        <text>all-trans-nonaprenyl diphosphate + 4-hydroxybenzoate = 4-hydroxy-3-(all-trans-nonaprenyl)benzoate + diphosphate</text>
        <dbReference type="Rhea" id="RHEA:17709"/>
        <dbReference type="ChEBI" id="CHEBI:17879"/>
        <dbReference type="ChEBI" id="CHEBI:33019"/>
        <dbReference type="ChEBI" id="CHEBI:58391"/>
        <dbReference type="ChEBI" id="CHEBI:84502"/>
        <dbReference type="EC" id="2.5.1.39"/>
    </reaction>
    <physiologicalReaction direction="left-to-right" evidence="11">
        <dbReference type="Rhea" id="RHEA:17710"/>
    </physiologicalReaction>
</comment>
<dbReference type="UniPathway" id="UPA00232"/>
<organism evidence="14 15">
    <name type="scientific">Pomacea canaliculata</name>
    <name type="common">Golden apple snail</name>
    <dbReference type="NCBI Taxonomy" id="400727"/>
    <lineage>
        <taxon>Eukaryota</taxon>
        <taxon>Metazoa</taxon>
        <taxon>Spiralia</taxon>
        <taxon>Lophotrochozoa</taxon>
        <taxon>Mollusca</taxon>
        <taxon>Gastropoda</taxon>
        <taxon>Caenogastropoda</taxon>
        <taxon>Architaenioglossa</taxon>
        <taxon>Ampullarioidea</taxon>
        <taxon>Ampullariidae</taxon>
        <taxon>Pomacea</taxon>
    </lineage>
</organism>
<keyword evidence="5 13" id="KW-0831">Ubiquinone biosynthesis</keyword>
<dbReference type="GO" id="GO:0008299">
    <property type="term" value="P:isoprenoid biosynthetic process"/>
    <property type="evidence" value="ECO:0007669"/>
    <property type="project" value="UniProtKB-UniRule"/>
</dbReference>
<evidence type="ECO:0000256" key="2">
    <source>
        <dbReference type="ARBA" id="ARBA00004141"/>
    </source>
</evidence>
<feature type="transmembrane region" description="Helical" evidence="13">
    <location>
        <begin position="282"/>
        <end position="304"/>
    </location>
</feature>
<evidence type="ECO:0000256" key="4">
    <source>
        <dbReference type="ARBA" id="ARBA00022679"/>
    </source>
</evidence>
<dbReference type="GO" id="GO:0006744">
    <property type="term" value="P:ubiquinone biosynthetic process"/>
    <property type="evidence" value="ECO:0007669"/>
    <property type="project" value="UniProtKB-UniRule"/>
</dbReference>
<keyword evidence="8 13" id="KW-0472">Membrane</keyword>
<dbReference type="EC" id="2.5.1.39" evidence="13"/>
<protein>
    <recommendedName>
        <fullName evidence="13">4-hydroxybenzoate polyprenyltransferase, mitochondrial</fullName>
        <shortName evidence="13">4-HB polyprenyltransferase</shortName>
        <ecNumber evidence="13">2.5.1.39</ecNumber>
    </recommendedName>
    <alternativeName>
        <fullName evidence="13">Para-hydroxybenzoate--polyprenyltransferase</fullName>
        <shortName evidence="13">PHB:PPT</shortName>
        <shortName evidence="13">PHB:polyprenyltransferase</shortName>
    </alternativeName>
</protein>
<dbReference type="STRING" id="400727.A0A2T7NUU4"/>
<keyword evidence="13" id="KW-0999">Mitochondrion inner membrane</keyword>
<evidence type="ECO:0000256" key="12">
    <source>
        <dbReference type="ARBA" id="ARBA00051182"/>
    </source>
</evidence>
<feature type="transmembrane region" description="Helical" evidence="13">
    <location>
        <begin position="30"/>
        <end position="52"/>
    </location>
</feature>
<gene>
    <name evidence="14" type="ORF">C0Q70_15444</name>
</gene>
<dbReference type="CDD" id="cd13959">
    <property type="entry name" value="PT_UbiA_COQ2"/>
    <property type="match status" value="1"/>
</dbReference>
<dbReference type="InterPro" id="IPR044878">
    <property type="entry name" value="UbiA_sf"/>
</dbReference>
<dbReference type="NCBIfam" id="TIGR01474">
    <property type="entry name" value="ubiA_proteo"/>
    <property type="match status" value="1"/>
</dbReference>
<dbReference type="Gene3D" id="1.20.120.1780">
    <property type="entry name" value="UbiA prenyltransferase"/>
    <property type="match status" value="1"/>
</dbReference>
<dbReference type="InterPro" id="IPR006370">
    <property type="entry name" value="HB_polyprenyltransferase-like"/>
</dbReference>
<comment type="cofactor">
    <cofactor evidence="1 13">
        <name>Mg(2+)</name>
        <dbReference type="ChEBI" id="CHEBI:18420"/>
    </cofactor>
</comment>
<evidence type="ECO:0000256" key="6">
    <source>
        <dbReference type="ARBA" id="ARBA00022692"/>
    </source>
</evidence>
<evidence type="ECO:0000313" key="15">
    <source>
        <dbReference type="Proteomes" id="UP000245119"/>
    </source>
</evidence>
<evidence type="ECO:0000256" key="10">
    <source>
        <dbReference type="ARBA" id="ARBA00049890"/>
    </source>
</evidence>
<dbReference type="FunFam" id="1.20.120.1780:FF:000001">
    <property type="entry name" value="4-hydroxybenzoate octaprenyltransferase"/>
    <property type="match status" value="1"/>
</dbReference>
<sequence>MLSFSPKAILEASPPSFQPYLRLIRFDKPIGTMLLLWPCTWSIALAAVPGSLPDARLLALFGAGAFFMRGAGCIINDMWDKDFDKKASFDSVERTKLRPLASGELTHFQALVFLASQLSISLGILLQLNTYSILLGAASMILVILYPLAKRYTYWPQVVLGFTFNYGALLGWSAVKGTCDWTVCLPLYAAGIMWTLIYDTIYAHQDKYDDMLIGVKSTALKLGKKTKPYLAGFSAVMLSCLTATGIMCDHTWPYFAGVGLTGAHLLYQLYTVDLNNPDDCAATFRAHSKLGFILFLGIVLGNLLREENSTPSELPKLQTTTGAESSL</sequence>
<keyword evidence="9 13" id="KW-0414">Isoprene biosynthesis</keyword>
<keyword evidence="13" id="KW-0496">Mitochondrion</keyword>
<feature type="transmembrane region" description="Helical" evidence="13">
    <location>
        <begin position="100"/>
        <end position="125"/>
    </location>
</feature>
<dbReference type="PANTHER" id="PTHR11048:SF28">
    <property type="entry name" value="4-HYDROXYBENZOATE POLYPRENYLTRANSFERASE, MITOCHONDRIAL"/>
    <property type="match status" value="1"/>
</dbReference>
<evidence type="ECO:0000256" key="13">
    <source>
        <dbReference type="HAMAP-Rule" id="MF_03189"/>
    </source>
</evidence>
<dbReference type="EMBL" id="PZQS01000009">
    <property type="protein sequence ID" value="PVD24950.1"/>
    <property type="molecule type" value="Genomic_DNA"/>
</dbReference>
<comment type="function">
    <text evidence="13">Catalyzes the prenylation of para-hydroxybenzoate (PHB) with an all-trans polyprenyl group. Mediates the second step in the final reaction sequence of coenzyme Q (CoQ) biosynthesis, which is the condensation of the polyisoprenoid side chain with PHB, generating the first membrane-bound Q intermediate.</text>
</comment>
<comment type="caution">
    <text evidence="14">The sequence shown here is derived from an EMBL/GenBank/DDBJ whole genome shotgun (WGS) entry which is preliminary data.</text>
</comment>
<comment type="catalytic activity">
    <reaction evidence="12">
        <text>an all-trans-polyprenyl diphosphate + 4-hydroxybenzoate = a 4-hydroxy-3-(all-trans-polyprenyl)benzoate + diphosphate</text>
        <dbReference type="Rhea" id="RHEA:44504"/>
        <dbReference type="Rhea" id="RHEA-COMP:9514"/>
        <dbReference type="Rhea" id="RHEA-COMP:9564"/>
        <dbReference type="ChEBI" id="CHEBI:17879"/>
        <dbReference type="ChEBI" id="CHEBI:33019"/>
        <dbReference type="ChEBI" id="CHEBI:58914"/>
        <dbReference type="ChEBI" id="CHEBI:78396"/>
        <dbReference type="EC" id="2.5.1.39"/>
    </reaction>
    <physiologicalReaction direction="left-to-right" evidence="12">
        <dbReference type="Rhea" id="RHEA:44505"/>
    </physiologicalReaction>
</comment>
<comment type="pathway">
    <text evidence="13">Cofactor biosynthesis; ubiquinone biosynthesis.</text>
</comment>